<organism evidence="2 3">
    <name type="scientific">Thelohanellus kitauei</name>
    <name type="common">Myxosporean</name>
    <dbReference type="NCBI Taxonomy" id="669202"/>
    <lineage>
        <taxon>Eukaryota</taxon>
        <taxon>Metazoa</taxon>
        <taxon>Cnidaria</taxon>
        <taxon>Myxozoa</taxon>
        <taxon>Myxosporea</taxon>
        <taxon>Bivalvulida</taxon>
        <taxon>Platysporina</taxon>
        <taxon>Myxobolidae</taxon>
        <taxon>Thelohanellus</taxon>
    </lineage>
</organism>
<keyword evidence="1" id="KW-1133">Transmembrane helix</keyword>
<dbReference type="Proteomes" id="UP000031668">
    <property type="component" value="Unassembled WGS sequence"/>
</dbReference>
<protein>
    <recommendedName>
        <fullName evidence="4">MULE transposase domain-containing protein</fullName>
    </recommendedName>
</protein>
<evidence type="ECO:0008006" key="4">
    <source>
        <dbReference type="Google" id="ProtNLM"/>
    </source>
</evidence>
<dbReference type="EMBL" id="JWZT01003419">
    <property type="protein sequence ID" value="KII66878.1"/>
    <property type="molecule type" value="Genomic_DNA"/>
</dbReference>
<evidence type="ECO:0000313" key="2">
    <source>
        <dbReference type="EMBL" id="KII66878.1"/>
    </source>
</evidence>
<keyword evidence="1" id="KW-0472">Membrane</keyword>
<name>A0A0C2JCG1_THEKT</name>
<keyword evidence="1" id="KW-0812">Transmembrane</keyword>
<evidence type="ECO:0000313" key="3">
    <source>
        <dbReference type="Proteomes" id="UP000031668"/>
    </source>
</evidence>
<reference evidence="2 3" key="1">
    <citation type="journal article" date="2014" name="Genome Biol. Evol.">
        <title>The genome of the myxosporean Thelohanellus kitauei shows adaptations to nutrient acquisition within its fish host.</title>
        <authorList>
            <person name="Yang Y."/>
            <person name="Xiong J."/>
            <person name="Zhou Z."/>
            <person name="Huo F."/>
            <person name="Miao W."/>
            <person name="Ran C."/>
            <person name="Liu Y."/>
            <person name="Zhang J."/>
            <person name="Feng J."/>
            <person name="Wang M."/>
            <person name="Wang M."/>
            <person name="Wang L."/>
            <person name="Yao B."/>
        </authorList>
    </citation>
    <scope>NUCLEOTIDE SEQUENCE [LARGE SCALE GENOMIC DNA]</scope>
    <source>
        <strain evidence="2">Wuqing</strain>
    </source>
</reference>
<comment type="caution">
    <text evidence="2">The sequence shown here is derived from an EMBL/GenBank/DDBJ whole genome shotgun (WGS) entry which is preliminary data.</text>
</comment>
<keyword evidence="3" id="KW-1185">Reference proteome</keyword>
<dbReference type="OMA" id="WIGANNG"/>
<sequence>MSTRNRHSYDILFNFIQSETENTQPSAITIDFEKAKIPSIQQILQQTDIRGCIFHFKQSICKKIQSFDSILQQYNSNKDLKFNIRMIVELAFAPLKNVLFGYFYLLSTLFYIENTTNLFEHQNYFLHTWIGANNGNNEVSPPKFRREM</sequence>
<accession>A0A0C2JCG1</accession>
<dbReference type="OrthoDB" id="10029846at2759"/>
<evidence type="ECO:0000256" key="1">
    <source>
        <dbReference type="SAM" id="Phobius"/>
    </source>
</evidence>
<dbReference type="AlphaFoldDB" id="A0A0C2JCG1"/>
<proteinExistence type="predicted"/>
<feature type="transmembrane region" description="Helical" evidence="1">
    <location>
        <begin position="90"/>
        <end position="112"/>
    </location>
</feature>
<gene>
    <name evidence="2" type="ORF">RF11_08149</name>
</gene>